<evidence type="ECO:0000313" key="3">
    <source>
        <dbReference type="Proteomes" id="UP000249377"/>
    </source>
</evidence>
<reference evidence="2 3" key="1">
    <citation type="submission" date="2018-06" db="EMBL/GenBank/DDBJ databases">
        <title>Noncontiguous genome sequence of Ruminococcaceae bacterium ASD2818.</title>
        <authorList>
            <person name="Chaplin A.V."/>
            <person name="Sokolova S.R."/>
            <person name="Kochetkova T.O."/>
            <person name="Goltsov A.Y."/>
            <person name="Trofimov D.Y."/>
            <person name="Efimov B.A."/>
        </authorList>
    </citation>
    <scope>NUCLEOTIDE SEQUENCE [LARGE SCALE GENOMIC DNA]</scope>
    <source>
        <strain evidence="2 3">ASD2818</strain>
    </source>
</reference>
<sequence>MNRRPARTRNRARQQAEHTPRPARIAPLPGFTLSSRQTGPAVKFVFAAGPVFIYLWLRESGLNRTHGL</sequence>
<keyword evidence="3" id="KW-1185">Reference proteome</keyword>
<protein>
    <submittedName>
        <fullName evidence="2">Uncharacterized protein</fullName>
    </submittedName>
</protein>
<evidence type="ECO:0000256" key="1">
    <source>
        <dbReference type="SAM" id="MobiDB-lite"/>
    </source>
</evidence>
<dbReference type="AlphaFoldDB" id="A0A328UHT7"/>
<proteinExistence type="predicted"/>
<dbReference type="EMBL" id="QLYR01000001">
    <property type="protein sequence ID" value="RAQ30701.1"/>
    <property type="molecule type" value="Genomic_DNA"/>
</dbReference>
<dbReference type="Proteomes" id="UP000249377">
    <property type="component" value="Unassembled WGS sequence"/>
</dbReference>
<comment type="caution">
    <text evidence="2">The sequence shown here is derived from an EMBL/GenBank/DDBJ whole genome shotgun (WGS) entry which is preliminary data.</text>
</comment>
<feature type="region of interest" description="Disordered" evidence="1">
    <location>
        <begin position="1"/>
        <end position="29"/>
    </location>
</feature>
<feature type="compositionally biased region" description="Basic residues" evidence="1">
    <location>
        <begin position="1"/>
        <end position="12"/>
    </location>
</feature>
<gene>
    <name evidence="2" type="ORF">DPQ25_04255</name>
</gene>
<organism evidence="2 3">
    <name type="scientific">Hydrogeniiclostridium mannosilyticum</name>
    <dbReference type="NCBI Taxonomy" id="2764322"/>
    <lineage>
        <taxon>Bacteria</taxon>
        <taxon>Bacillati</taxon>
        <taxon>Bacillota</taxon>
        <taxon>Clostridia</taxon>
        <taxon>Eubacteriales</taxon>
        <taxon>Acutalibacteraceae</taxon>
        <taxon>Hydrogeniiclostridium</taxon>
    </lineage>
</organism>
<accession>A0A328UHT7</accession>
<name>A0A328UHT7_9FIRM</name>
<evidence type="ECO:0000313" key="2">
    <source>
        <dbReference type="EMBL" id="RAQ30701.1"/>
    </source>
</evidence>